<dbReference type="AlphaFoldDB" id="A0A0M4EJC7"/>
<keyword evidence="3" id="KW-1185">Reference proteome</keyword>
<dbReference type="OMA" id="LSMPRWQ"/>
<feature type="non-terminal residue" evidence="2">
    <location>
        <position position="240"/>
    </location>
</feature>
<evidence type="ECO:0000313" key="3">
    <source>
        <dbReference type="Proteomes" id="UP000494163"/>
    </source>
</evidence>
<dbReference type="STRING" id="30019.A0A0M4EJC7"/>
<evidence type="ECO:0000256" key="1">
    <source>
        <dbReference type="SAM" id="MobiDB-lite"/>
    </source>
</evidence>
<dbReference type="EMBL" id="CP012526">
    <property type="protein sequence ID" value="ALC46984.1"/>
    <property type="molecule type" value="Genomic_DNA"/>
</dbReference>
<organism evidence="2 3">
    <name type="scientific">Drosophila busckii</name>
    <name type="common">Fruit fly</name>
    <dbReference type="NCBI Taxonomy" id="30019"/>
    <lineage>
        <taxon>Eukaryota</taxon>
        <taxon>Metazoa</taxon>
        <taxon>Ecdysozoa</taxon>
        <taxon>Arthropoda</taxon>
        <taxon>Hexapoda</taxon>
        <taxon>Insecta</taxon>
        <taxon>Pterygota</taxon>
        <taxon>Neoptera</taxon>
        <taxon>Endopterygota</taxon>
        <taxon>Diptera</taxon>
        <taxon>Brachycera</taxon>
        <taxon>Muscomorpha</taxon>
        <taxon>Ephydroidea</taxon>
        <taxon>Drosophilidae</taxon>
        <taxon>Drosophila</taxon>
    </lineage>
</organism>
<feature type="region of interest" description="Disordered" evidence="1">
    <location>
        <begin position="18"/>
        <end position="41"/>
    </location>
</feature>
<evidence type="ECO:0000313" key="2">
    <source>
        <dbReference type="EMBL" id="ALC46984.1"/>
    </source>
</evidence>
<dbReference type="Proteomes" id="UP000494163">
    <property type="component" value="Chromosome 3R"/>
</dbReference>
<name>A0A0M4EJC7_DROBS</name>
<dbReference type="OrthoDB" id="7869288at2759"/>
<protein>
    <submittedName>
        <fullName evidence="2">CG31245</fullName>
    </submittedName>
</protein>
<gene>
    <name evidence="2" type="ORF">Dbus_chr3Rg1734</name>
</gene>
<accession>A0A0M4EJC7</accession>
<reference evidence="2 3" key="1">
    <citation type="submission" date="2015-08" db="EMBL/GenBank/DDBJ databases">
        <title>Ancestral chromatin configuration constrains chromatin evolution on differentiating sex chromosomes in Drosophila.</title>
        <authorList>
            <person name="Zhou Q."/>
            <person name="Bachtrog D."/>
        </authorList>
    </citation>
    <scope>NUCLEOTIDE SEQUENCE [LARGE SCALE GENOMIC DNA]</scope>
    <source>
        <tissue evidence="2">Whole larvae</tissue>
    </source>
</reference>
<sequence length="240" mass="27640">MNSMRSSVPRWLDWVVRNSKPKPDYSAPPKPEPTRWQQPGPKSREQWINFYKWIANSAAPKRTATRTEAPAIFIAVAAAPKLADMQLPSAAERLSQPRMPRGKYIAPVKPPHPFRPQINRHIIPRPERSRPAKQPVVPCCFQHVDIEAEFWKTIRFPVSKAARSYKPTAKLIELAQPRSYPPKPHCPLPPAADLSPPKRSKMTREQWRNHLCRLHYLALPSQRVLAELPRQPMFMDCMCS</sequence>
<proteinExistence type="predicted"/>